<dbReference type="Proteomes" id="UP000008984">
    <property type="component" value="Unassembled WGS sequence"/>
</dbReference>
<keyword evidence="3" id="KW-1185">Reference proteome</keyword>
<organism evidence="3">
    <name type="scientific">Hypocrea jecorina (strain QM6a)</name>
    <name type="common">Trichoderma reesei</name>
    <dbReference type="NCBI Taxonomy" id="431241"/>
    <lineage>
        <taxon>Eukaryota</taxon>
        <taxon>Fungi</taxon>
        <taxon>Dikarya</taxon>
        <taxon>Ascomycota</taxon>
        <taxon>Pezizomycotina</taxon>
        <taxon>Sordariomycetes</taxon>
        <taxon>Hypocreomycetidae</taxon>
        <taxon>Hypocreales</taxon>
        <taxon>Hypocreaceae</taxon>
        <taxon>Trichoderma</taxon>
    </lineage>
</organism>
<keyword evidence="1" id="KW-0812">Transmembrane</keyword>
<dbReference type="EMBL" id="GL985084">
    <property type="protein sequence ID" value="EGR44843.1"/>
    <property type="molecule type" value="Genomic_DNA"/>
</dbReference>
<evidence type="ECO:0000256" key="1">
    <source>
        <dbReference type="SAM" id="Phobius"/>
    </source>
</evidence>
<sequence>MWVFMVNTLQQQQQQQQKSRCKADGMLDTYISGSAAEADVDPAAGSEAVAIRDLVLRMCVWKGGRQKEMDAPVFWLCRDFHDVKGRMRGHDTSRRPGSCLSSFSAHIRYQLQHRLAKTPALPTHLGAVNTGRKEVAAVAAVLWLFLLPILMLSGGFKNSGYNEELRTCQAYERLLIFEWDVIYEDMDDETIHQSRTEAFQHV</sequence>
<feature type="transmembrane region" description="Helical" evidence="1">
    <location>
        <begin position="135"/>
        <end position="156"/>
    </location>
</feature>
<gene>
    <name evidence="2" type="ORF">TRIREDRAFT_111762</name>
</gene>
<proteinExistence type="predicted"/>
<name>G0RVC9_HYPJQ</name>
<dbReference type="GeneID" id="18482401"/>
<keyword evidence="1" id="KW-0472">Membrane</keyword>
<reference evidence="2 3" key="1">
    <citation type="journal article" date="2008" name="Nat. Biotechnol.">
        <title>Genome sequencing and analysis of the biomass-degrading fungus Trichoderma reesei (syn. Hypocrea jecorina).</title>
        <authorList>
            <person name="Martinez D."/>
            <person name="Berka R.M."/>
            <person name="Henrissat B."/>
            <person name="Saloheimo M."/>
            <person name="Arvas M."/>
            <person name="Baker S.E."/>
            <person name="Chapman J."/>
            <person name="Chertkov O."/>
            <person name="Coutinho P.M."/>
            <person name="Cullen D."/>
            <person name="Danchin E.G."/>
            <person name="Grigoriev I.V."/>
            <person name="Harris P."/>
            <person name="Jackson M."/>
            <person name="Kubicek C.P."/>
            <person name="Han C.S."/>
            <person name="Ho I."/>
            <person name="Larrondo L.F."/>
            <person name="de Leon A.L."/>
            <person name="Magnuson J.K."/>
            <person name="Merino S."/>
            <person name="Misra M."/>
            <person name="Nelson B."/>
            <person name="Putnam N."/>
            <person name="Robbertse B."/>
            <person name="Salamov A.A."/>
            <person name="Schmoll M."/>
            <person name="Terry A."/>
            <person name="Thayer N."/>
            <person name="Westerholm-Parvinen A."/>
            <person name="Schoch C.L."/>
            <person name="Yao J."/>
            <person name="Barabote R."/>
            <person name="Nelson M.A."/>
            <person name="Detter C."/>
            <person name="Bruce D."/>
            <person name="Kuske C.R."/>
            <person name="Xie G."/>
            <person name="Richardson P."/>
            <person name="Rokhsar D.S."/>
            <person name="Lucas S.M."/>
            <person name="Rubin E.M."/>
            <person name="Dunn-Coleman N."/>
            <person name="Ward M."/>
            <person name="Brettin T.S."/>
        </authorList>
    </citation>
    <scope>NUCLEOTIDE SEQUENCE [LARGE SCALE GENOMIC DNA]</scope>
    <source>
        <strain evidence="2 3">QM6a</strain>
    </source>
</reference>
<dbReference type="HOGENOM" id="CLU_1354785_0_0_1"/>
<keyword evidence="1" id="KW-1133">Transmembrane helix</keyword>
<dbReference type="RefSeq" id="XP_006969247.1">
    <property type="nucleotide sequence ID" value="XM_006969185.1"/>
</dbReference>
<evidence type="ECO:0000313" key="3">
    <source>
        <dbReference type="Proteomes" id="UP000008984"/>
    </source>
</evidence>
<dbReference type="AlphaFoldDB" id="G0RVC9"/>
<protein>
    <submittedName>
        <fullName evidence="2">Predicted protein</fullName>
    </submittedName>
</protein>
<dbReference type="VEuPathDB" id="FungiDB:TRIREDRAFT_111762"/>
<evidence type="ECO:0000313" key="2">
    <source>
        <dbReference type="EMBL" id="EGR44843.1"/>
    </source>
</evidence>
<accession>G0RVC9</accession>
<dbReference type="KEGG" id="tre:TRIREDRAFT_111762"/>